<dbReference type="GO" id="GO:0006139">
    <property type="term" value="P:nucleobase-containing compound metabolic process"/>
    <property type="evidence" value="ECO:0007669"/>
    <property type="project" value="InterPro"/>
</dbReference>
<evidence type="ECO:0000256" key="1">
    <source>
        <dbReference type="SAM" id="MobiDB-lite"/>
    </source>
</evidence>
<dbReference type="InterPro" id="IPR036397">
    <property type="entry name" value="RNaseH_sf"/>
</dbReference>
<proteinExistence type="predicted"/>
<comment type="caution">
    <text evidence="3">The sequence shown here is derived from an EMBL/GenBank/DDBJ whole genome shotgun (WGS) entry which is preliminary data.</text>
</comment>
<dbReference type="PANTHER" id="PTHR46814:SF1">
    <property type="entry name" value="EGALITARIAN, ISOFORM B"/>
    <property type="match status" value="1"/>
</dbReference>
<dbReference type="SUPFAM" id="SSF53098">
    <property type="entry name" value="Ribonuclease H-like"/>
    <property type="match status" value="1"/>
</dbReference>
<dbReference type="InterPro" id="IPR012337">
    <property type="entry name" value="RNaseH-like_sf"/>
</dbReference>
<dbReference type="SMART" id="SM00474">
    <property type="entry name" value="35EXOc"/>
    <property type="match status" value="1"/>
</dbReference>
<evidence type="ECO:0000259" key="2">
    <source>
        <dbReference type="SMART" id="SM00474"/>
    </source>
</evidence>
<dbReference type="Gene3D" id="3.30.70.1990">
    <property type="match status" value="1"/>
</dbReference>
<dbReference type="GO" id="GO:0003676">
    <property type="term" value="F:nucleic acid binding"/>
    <property type="evidence" value="ECO:0007669"/>
    <property type="project" value="InterPro"/>
</dbReference>
<dbReference type="AlphaFoldDB" id="A0A2T7PPM1"/>
<dbReference type="Pfam" id="PF01612">
    <property type="entry name" value="DNA_pol_A_exo1"/>
    <property type="match status" value="1"/>
</dbReference>
<dbReference type="SUPFAM" id="SSF51905">
    <property type="entry name" value="FAD/NAD(P)-binding domain"/>
    <property type="match status" value="1"/>
</dbReference>
<evidence type="ECO:0000313" key="3">
    <source>
        <dbReference type="EMBL" id="PVD35372.1"/>
    </source>
</evidence>
<sequence>MLNPRRVLIVGAGAAGTAAAYSLSRDKTFAVEVWEKAQVAGGAASSHDISALFFGTGNKTSRVSAAIMARVFLDKDLRLFDYDPKLFLSQTPEMFAFPRLDEMYETIIRKCGVDFYGGRAVKSVRRKNSLVYVTDEYDVVDIYDYIIFACDAETVLSVLKGPSHMERRVLGNVKYYNDLIVTHEDKEYMDRYYEVHLDKDQYFVRTYDWNPEKIEMSFNLSNYQPQLKRSRRNVFQTIFLNDKLSAAWTEREIRRSKVLLTKWWRQFSHSWSHFAFTVPFMRYLQGQRRTYYCGAYTLINTHEIAIISGFAAAARVGAAYPFPQDKLAASQFERYMLIVHGRPSRAVSTDAIFTDSLQTHHIMASHEPQIVNSLTTCELALKELTKESYLAVDGEGVSLSKTGPLTLLQIGTKEGQVYLFDVLTEPRMLKTGGLKAILESDTIVKVIHSSTNDAEALYWQFGVKLHNVFDTQLAHMELQRAEGRRYPSRMKLAEVCEVYCHQKAALLQEKEQVQPRFSLSSLVESKGLTRQLNERTREDIEATMDKQVKDRMEKNEQALVLQILRDFAKTSPPPDRLSDIKDEDVLNAISKLPCGDLKTEGLPTNIRSLKIQTLRSRVDEVEKELNEKGENIVPSSHMFGVLNVSIRHSGDFALKNLAQRIQNRLDTIALRDMQRKYNRQTPIQHVQEFEKRLLSRCLRPKGENDPTENPVLLRLYWLHQEESLDSSVQQFTENPGDFKINEGFNKKLRFFLSAPEVPFRLKTKAKNFVRRLQAVGKVQRPTPRRRRVRRRDSDDDDSDDGIFGYENLHDDYFC</sequence>
<feature type="domain" description="3'-5' exonuclease" evidence="2">
    <location>
        <begin position="368"/>
        <end position="557"/>
    </location>
</feature>
<dbReference type="Proteomes" id="UP000245119">
    <property type="component" value="Linkage Group LG2"/>
</dbReference>
<dbReference type="Pfam" id="PF13450">
    <property type="entry name" value="NAD_binding_8"/>
    <property type="match status" value="1"/>
</dbReference>
<keyword evidence="4" id="KW-1185">Reference proteome</keyword>
<name>A0A2T7PPM1_POMCA</name>
<protein>
    <recommendedName>
        <fullName evidence="2">3'-5' exonuclease domain-containing protein</fullName>
    </recommendedName>
</protein>
<dbReference type="InterPro" id="IPR036188">
    <property type="entry name" value="FAD/NAD-bd_sf"/>
</dbReference>
<dbReference type="InterPro" id="IPR002562">
    <property type="entry name" value="3'-5'_exonuclease_dom"/>
</dbReference>
<dbReference type="PANTHER" id="PTHR46814">
    <property type="entry name" value="EGALITARIAN, ISOFORM B"/>
    <property type="match status" value="1"/>
</dbReference>
<feature type="region of interest" description="Disordered" evidence="1">
    <location>
        <begin position="778"/>
        <end position="802"/>
    </location>
</feature>
<gene>
    <name evidence="3" type="ORF">C0Q70_02332</name>
</gene>
<dbReference type="OrthoDB" id="26838at2759"/>
<dbReference type="STRING" id="400727.A0A2T7PPM1"/>
<dbReference type="Gene3D" id="3.50.50.60">
    <property type="entry name" value="FAD/NAD(P)-binding domain"/>
    <property type="match status" value="2"/>
</dbReference>
<reference evidence="3 4" key="1">
    <citation type="submission" date="2018-04" db="EMBL/GenBank/DDBJ databases">
        <title>The genome of golden apple snail Pomacea canaliculata provides insight into stress tolerance and invasive adaptation.</title>
        <authorList>
            <person name="Liu C."/>
            <person name="Liu B."/>
            <person name="Ren Y."/>
            <person name="Zhang Y."/>
            <person name="Wang H."/>
            <person name="Li S."/>
            <person name="Jiang F."/>
            <person name="Yin L."/>
            <person name="Zhang G."/>
            <person name="Qian W."/>
            <person name="Fan W."/>
        </authorList>
    </citation>
    <scope>NUCLEOTIDE SEQUENCE [LARGE SCALE GENOMIC DNA]</scope>
    <source>
        <strain evidence="3">SZHN2017</strain>
        <tissue evidence="3">Muscle</tissue>
    </source>
</reference>
<dbReference type="EMBL" id="PZQS01000002">
    <property type="protein sequence ID" value="PVD35372.1"/>
    <property type="molecule type" value="Genomic_DNA"/>
</dbReference>
<organism evidence="3 4">
    <name type="scientific">Pomacea canaliculata</name>
    <name type="common">Golden apple snail</name>
    <dbReference type="NCBI Taxonomy" id="400727"/>
    <lineage>
        <taxon>Eukaryota</taxon>
        <taxon>Metazoa</taxon>
        <taxon>Spiralia</taxon>
        <taxon>Lophotrochozoa</taxon>
        <taxon>Mollusca</taxon>
        <taxon>Gastropoda</taxon>
        <taxon>Caenogastropoda</taxon>
        <taxon>Architaenioglossa</taxon>
        <taxon>Ampullarioidea</taxon>
        <taxon>Ampullariidae</taxon>
        <taxon>Pomacea</taxon>
    </lineage>
</organism>
<evidence type="ECO:0000313" key="4">
    <source>
        <dbReference type="Proteomes" id="UP000245119"/>
    </source>
</evidence>
<dbReference type="Gene3D" id="3.30.420.10">
    <property type="entry name" value="Ribonuclease H-like superfamily/Ribonuclease H"/>
    <property type="match status" value="1"/>
</dbReference>
<accession>A0A2T7PPM1</accession>
<dbReference type="GO" id="GO:0008408">
    <property type="term" value="F:3'-5' exonuclease activity"/>
    <property type="evidence" value="ECO:0007669"/>
    <property type="project" value="InterPro"/>
</dbReference>